<evidence type="ECO:0000313" key="10">
    <source>
        <dbReference type="EMBL" id="GMH15282.1"/>
    </source>
</evidence>
<evidence type="ECO:0000256" key="9">
    <source>
        <dbReference type="SAM" id="Phobius"/>
    </source>
</evidence>
<evidence type="ECO:0000256" key="5">
    <source>
        <dbReference type="ARBA" id="ARBA00022741"/>
    </source>
</evidence>
<sequence>MEIEQHQSANSVIRDTAIQEIFSLPGGLKMYVIESKGGAIACMLLSLFFLGTWPAVMTSLERRGRLPQHTYLDYSITNLLAAVLIAFTFGQIGDPKPGQPNFLTQLAQDNWPSVLFAMAGGVVLSIGNLATQYAWAFVGLSVTEVITASITVVIGTTLNYFLDDRINKAEILFPGVACFLIAVCLGAAVHRSNTADNKEKLDVRSKDSEVANGGIEEAEFGTADFLIELENKRAIKVFGKSVWMGLAISSFAGCCFSLFSPAFNLATNDQWHLLKKGVDHLVVYTAFFYFSCSCFVIAIVLNIVFLYRPVLDLPKSSFKAYLSDWNGRWLAFLSGILCGFGNGLQFMGGEAAGYAAADAVQALPLVSTFWGILIFGEYRKSSRRTYTLLVSMLGMFIVAVALLMASSGHRKNS</sequence>
<feature type="transmembrane region" description="Helical" evidence="9">
    <location>
        <begin position="328"/>
        <end position="348"/>
    </location>
</feature>
<keyword evidence="6" id="KW-0067">ATP-binding</keyword>
<dbReference type="Pfam" id="PF07168">
    <property type="entry name" value="Ureide_permease"/>
    <property type="match status" value="1"/>
</dbReference>
<evidence type="ECO:0000256" key="7">
    <source>
        <dbReference type="ARBA" id="ARBA00022989"/>
    </source>
</evidence>
<name>A0AAD3XRW3_NEPGR</name>
<keyword evidence="3" id="KW-0813">Transport</keyword>
<dbReference type="InterPro" id="IPR030189">
    <property type="entry name" value="UPS_plant"/>
</dbReference>
<dbReference type="Proteomes" id="UP001279734">
    <property type="component" value="Unassembled WGS sequence"/>
</dbReference>
<feature type="transmembrane region" description="Helical" evidence="9">
    <location>
        <begin position="386"/>
        <end position="405"/>
    </location>
</feature>
<reference evidence="10" key="1">
    <citation type="submission" date="2023-05" db="EMBL/GenBank/DDBJ databases">
        <title>Nepenthes gracilis genome sequencing.</title>
        <authorList>
            <person name="Fukushima K."/>
        </authorList>
    </citation>
    <scope>NUCLEOTIDE SEQUENCE</scope>
    <source>
        <strain evidence="10">SING2019-196</strain>
    </source>
</reference>
<evidence type="ECO:0008006" key="12">
    <source>
        <dbReference type="Google" id="ProtNLM"/>
    </source>
</evidence>
<dbReference type="AlphaFoldDB" id="A0AAD3XRW3"/>
<feature type="transmembrane region" description="Helical" evidence="9">
    <location>
        <begin position="113"/>
        <end position="130"/>
    </location>
</feature>
<evidence type="ECO:0000256" key="2">
    <source>
        <dbReference type="ARBA" id="ARBA00005931"/>
    </source>
</evidence>
<comment type="similarity">
    <text evidence="2">Belongs to the plant ureide permease (TC 2.A.7.19) family.</text>
</comment>
<dbReference type="GO" id="GO:0015505">
    <property type="term" value="F:uracil:monoatomic cation symporter activity"/>
    <property type="evidence" value="ECO:0007669"/>
    <property type="project" value="TreeGrafter"/>
</dbReference>
<keyword evidence="7 9" id="KW-1133">Transmembrane helix</keyword>
<evidence type="ECO:0000256" key="4">
    <source>
        <dbReference type="ARBA" id="ARBA00022692"/>
    </source>
</evidence>
<keyword evidence="8 9" id="KW-0472">Membrane</keyword>
<proteinExistence type="inferred from homology"/>
<comment type="subcellular location">
    <subcellularLocation>
        <location evidence="1">Membrane</location>
        <topology evidence="1">Multi-pass membrane protein</topology>
    </subcellularLocation>
</comment>
<evidence type="ECO:0000313" key="11">
    <source>
        <dbReference type="Proteomes" id="UP001279734"/>
    </source>
</evidence>
<dbReference type="PANTHER" id="PTHR31081:SF5">
    <property type="entry name" value="UREIDE PERMEASE 1-RELATED"/>
    <property type="match status" value="1"/>
</dbReference>
<keyword evidence="4 9" id="KW-0812">Transmembrane</keyword>
<feature type="transmembrane region" description="Helical" evidence="9">
    <location>
        <begin position="171"/>
        <end position="190"/>
    </location>
</feature>
<keyword evidence="5" id="KW-0547">Nucleotide-binding</keyword>
<feature type="transmembrane region" description="Helical" evidence="9">
    <location>
        <begin position="242"/>
        <end position="263"/>
    </location>
</feature>
<protein>
    <recommendedName>
        <fullName evidence="12">Ureide permease 1-like</fullName>
    </recommendedName>
</protein>
<dbReference type="InterPro" id="IPR009834">
    <property type="entry name" value="Ureide_permease"/>
</dbReference>
<evidence type="ECO:0000256" key="3">
    <source>
        <dbReference type="ARBA" id="ARBA00022448"/>
    </source>
</evidence>
<feature type="transmembrane region" description="Helical" evidence="9">
    <location>
        <begin position="72"/>
        <end position="93"/>
    </location>
</feature>
<gene>
    <name evidence="10" type="ORF">Nepgr_017123</name>
</gene>
<dbReference type="GO" id="GO:0016020">
    <property type="term" value="C:membrane"/>
    <property type="evidence" value="ECO:0007669"/>
    <property type="project" value="UniProtKB-SubCell"/>
</dbReference>
<keyword evidence="11" id="KW-1185">Reference proteome</keyword>
<dbReference type="PANTHER" id="PTHR31081">
    <property type="entry name" value="UREIDE PERMEASE 1-RELATED-RELATED"/>
    <property type="match status" value="1"/>
</dbReference>
<dbReference type="EMBL" id="BSYO01000015">
    <property type="protein sequence ID" value="GMH15282.1"/>
    <property type="molecule type" value="Genomic_DNA"/>
</dbReference>
<feature type="transmembrane region" description="Helical" evidence="9">
    <location>
        <begin position="38"/>
        <end position="60"/>
    </location>
</feature>
<accession>A0AAD3XRW3</accession>
<feature type="transmembrane region" description="Helical" evidence="9">
    <location>
        <begin position="283"/>
        <end position="307"/>
    </location>
</feature>
<evidence type="ECO:0000256" key="1">
    <source>
        <dbReference type="ARBA" id="ARBA00004141"/>
    </source>
</evidence>
<feature type="transmembrane region" description="Helical" evidence="9">
    <location>
        <begin position="354"/>
        <end position="374"/>
    </location>
</feature>
<dbReference type="GO" id="GO:0005524">
    <property type="term" value="F:ATP binding"/>
    <property type="evidence" value="ECO:0007669"/>
    <property type="project" value="UniProtKB-KW"/>
</dbReference>
<organism evidence="10 11">
    <name type="scientific">Nepenthes gracilis</name>
    <name type="common">Slender pitcher plant</name>
    <dbReference type="NCBI Taxonomy" id="150966"/>
    <lineage>
        <taxon>Eukaryota</taxon>
        <taxon>Viridiplantae</taxon>
        <taxon>Streptophyta</taxon>
        <taxon>Embryophyta</taxon>
        <taxon>Tracheophyta</taxon>
        <taxon>Spermatophyta</taxon>
        <taxon>Magnoliopsida</taxon>
        <taxon>eudicotyledons</taxon>
        <taxon>Gunneridae</taxon>
        <taxon>Pentapetalae</taxon>
        <taxon>Caryophyllales</taxon>
        <taxon>Nepenthaceae</taxon>
        <taxon>Nepenthes</taxon>
    </lineage>
</organism>
<dbReference type="GO" id="GO:0005274">
    <property type="term" value="F:allantoin:proton symporter activity"/>
    <property type="evidence" value="ECO:0007669"/>
    <property type="project" value="TreeGrafter"/>
</dbReference>
<evidence type="ECO:0000256" key="6">
    <source>
        <dbReference type="ARBA" id="ARBA00022840"/>
    </source>
</evidence>
<feature type="transmembrane region" description="Helical" evidence="9">
    <location>
        <begin position="137"/>
        <end position="159"/>
    </location>
</feature>
<evidence type="ECO:0000256" key="8">
    <source>
        <dbReference type="ARBA" id="ARBA00023136"/>
    </source>
</evidence>
<comment type="caution">
    <text evidence="10">The sequence shown here is derived from an EMBL/GenBank/DDBJ whole genome shotgun (WGS) entry which is preliminary data.</text>
</comment>